<dbReference type="Proteomes" id="UP000258309">
    <property type="component" value="Unassembled WGS sequence"/>
</dbReference>
<dbReference type="Gene3D" id="3.40.50.1820">
    <property type="entry name" value="alpha/beta hydrolase"/>
    <property type="match status" value="1"/>
</dbReference>
<dbReference type="EMBL" id="NCSJ02000188">
    <property type="protein sequence ID" value="RFU27821.1"/>
    <property type="molecule type" value="Genomic_DNA"/>
</dbReference>
<name>A0A3E2H3C6_SCYLI</name>
<dbReference type="Pfam" id="PF06500">
    <property type="entry name" value="FrsA-like"/>
    <property type="match status" value="1"/>
</dbReference>
<dbReference type="PANTHER" id="PTHR22946">
    <property type="entry name" value="DIENELACTONE HYDROLASE DOMAIN-CONTAINING PROTEIN-RELATED"/>
    <property type="match status" value="1"/>
</dbReference>
<dbReference type="GO" id="GO:0016787">
    <property type="term" value="F:hydrolase activity"/>
    <property type="evidence" value="ECO:0007669"/>
    <property type="project" value="UniProtKB-KW"/>
</dbReference>
<dbReference type="InterPro" id="IPR010520">
    <property type="entry name" value="FrsA-like"/>
</dbReference>
<dbReference type="InterPro" id="IPR050261">
    <property type="entry name" value="FrsA_esterase"/>
</dbReference>
<dbReference type="OMA" id="NDHEYPF"/>
<dbReference type="InterPro" id="IPR029058">
    <property type="entry name" value="AB_hydrolase_fold"/>
</dbReference>
<evidence type="ECO:0000313" key="3">
    <source>
        <dbReference type="Proteomes" id="UP000258309"/>
    </source>
</evidence>
<evidence type="ECO:0008006" key="4">
    <source>
        <dbReference type="Google" id="ProtNLM"/>
    </source>
</evidence>
<reference evidence="2 3" key="1">
    <citation type="submission" date="2018-05" db="EMBL/GenBank/DDBJ databases">
        <title>Draft genome sequence of Scytalidium lignicola DSM 105466, a ubiquitous saprotrophic fungus.</title>
        <authorList>
            <person name="Buettner E."/>
            <person name="Gebauer A.M."/>
            <person name="Hofrichter M."/>
            <person name="Liers C."/>
            <person name="Kellner H."/>
        </authorList>
    </citation>
    <scope>NUCLEOTIDE SEQUENCE [LARGE SCALE GENOMIC DNA]</scope>
    <source>
        <strain evidence="2 3">DSM 105466</strain>
    </source>
</reference>
<feature type="non-terminal residue" evidence="2">
    <location>
        <position position="1"/>
    </location>
</feature>
<organism evidence="2 3">
    <name type="scientific">Scytalidium lignicola</name>
    <name type="common">Hyphomycete</name>
    <dbReference type="NCBI Taxonomy" id="5539"/>
    <lineage>
        <taxon>Eukaryota</taxon>
        <taxon>Fungi</taxon>
        <taxon>Dikarya</taxon>
        <taxon>Ascomycota</taxon>
        <taxon>Pezizomycotina</taxon>
        <taxon>Leotiomycetes</taxon>
        <taxon>Leotiomycetes incertae sedis</taxon>
        <taxon>Scytalidium</taxon>
    </lineage>
</organism>
<keyword evidence="1" id="KW-0378">Hydrolase</keyword>
<dbReference type="OrthoDB" id="5409895at2759"/>
<proteinExistence type="predicted"/>
<dbReference type="STRING" id="5539.A0A3E2H3C6"/>
<gene>
    <name evidence="2" type="ORF">B7463_g8519</name>
</gene>
<dbReference type="PANTHER" id="PTHR22946:SF12">
    <property type="entry name" value="CONIDIAL PIGMENT BIOSYNTHESIS PROTEIN AYG1 (AFU_ORTHOLOGUE AFUA_2G17550)"/>
    <property type="match status" value="1"/>
</dbReference>
<dbReference type="AlphaFoldDB" id="A0A3E2H3C6"/>
<sequence length="373" mass="42718">MAQNSTKWTLGKDFFTRGAHHESIKDLWETKWKFAALKSVYPFHDGKFEDFEQVFAQLIESNINDAYSDAYTEAFFPTCRNLSNEVDIAIVTKDFATASNLYFRIAALYRISRFPIINSETKRIAFEYQKIAYMKAVNSWIDPIREVQIPYIAASGSNRVGFPIYVRVPSTASSNKPVPVVILITGLDGYRPDNTQRSHEFLKRGWASVIVEIPGTADSAADPRDVMSPDRVWDRVFEWMDQQHTFDINRVVAWGLSMGGYYAVRIAHTHKARLRGVIAQGAGVHHFFDREWLDKVDDHEYPFDINPAFAQKFGYDCVEKFKEQSQKKFSLLETGILHRSSTQLLLINGTHDGLMPVEDSILCLKYGNPKHAR</sequence>
<keyword evidence="3" id="KW-1185">Reference proteome</keyword>
<evidence type="ECO:0000313" key="2">
    <source>
        <dbReference type="EMBL" id="RFU27821.1"/>
    </source>
</evidence>
<protein>
    <recommendedName>
        <fullName evidence="4">AB hydrolase-1 domain-containing protein</fullName>
    </recommendedName>
</protein>
<evidence type="ECO:0000256" key="1">
    <source>
        <dbReference type="ARBA" id="ARBA00022801"/>
    </source>
</evidence>
<feature type="non-terminal residue" evidence="2">
    <location>
        <position position="373"/>
    </location>
</feature>
<accession>A0A3E2H3C6</accession>
<dbReference type="SUPFAM" id="SSF53474">
    <property type="entry name" value="alpha/beta-Hydrolases"/>
    <property type="match status" value="1"/>
</dbReference>
<comment type="caution">
    <text evidence="2">The sequence shown here is derived from an EMBL/GenBank/DDBJ whole genome shotgun (WGS) entry which is preliminary data.</text>
</comment>